<dbReference type="EMBL" id="PTIW01000017">
    <property type="protein sequence ID" value="PPK60686.1"/>
    <property type="molecule type" value="Genomic_DNA"/>
</dbReference>
<reference evidence="2 3" key="1">
    <citation type="submission" date="2018-02" db="EMBL/GenBank/DDBJ databases">
        <title>Subsurface microbial communities from deep shales in Ohio and West Virginia, USA.</title>
        <authorList>
            <person name="Wrighton K."/>
        </authorList>
    </citation>
    <scope>NUCLEOTIDE SEQUENCE [LARGE SCALE GENOMIC DNA]</scope>
    <source>
        <strain evidence="2 3">MARC-MIP3H16</strain>
    </source>
</reference>
<keyword evidence="1" id="KW-0812">Transmembrane</keyword>
<name>A0AB36ZU00_9BACT</name>
<organism evidence="2 3">
    <name type="scientific">Malaciobacter marinus</name>
    <dbReference type="NCBI Taxonomy" id="505249"/>
    <lineage>
        <taxon>Bacteria</taxon>
        <taxon>Pseudomonadati</taxon>
        <taxon>Campylobacterota</taxon>
        <taxon>Epsilonproteobacteria</taxon>
        <taxon>Campylobacterales</taxon>
        <taxon>Arcobacteraceae</taxon>
        <taxon>Malaciobacter</taxon>
    </lineage>
</organism>
<comment type="caution">
    <text evidence="2">The sequence shown here is derived from an EMBL/GenBank/DDBJ whole genome shotgun (WGS) entry which is preliminary data.</text>
</comment>
<keyword evidence="1" id="KW-1133">Transmembrane helix</keyword>
<proteinExistence type="predicted"/>
<evidence type="ECO:0008006" key="4">
    <source>
        <dbReference type="Google" id="ProtNLM"/>
    </source>
</evidence>
<accession>A0AB36ZU00</accession>
<feature type="transmembrane region" description="Helical" evidence="1">
    <location>
        <begin position="12"/>
        <end position="29"/>
    </location>
</feature>
<evidence type="ECO:0000256" key="1">
    <source>
        <dbReference type="SAM" id="Phobius"/>
    </source>
</evidence>
<keyword evidence="1" id="KW-0472">Membrane</keyword>
<dbReference type="RefSeq" id="WP_104412371.1">
    <property type="nucleotide sequence ID" value="NZ_PTIW01000017.1"/>
</dbReference>
<protein>
    <recommendedName>
        <fullName evidence="4">Sensor histidine kinase</fullName>
    </recommendedName>
</protein>
<feature type="transmembrane region" description="Helical" evidence="1">
    <location>
        <begin position="119"/>
        <end position="139"/>
    </location>
</feature>
<evidence type="ECO:0000313" key="2">
    <source>
        <dbReference type="EMBL" id="PPK60686.1"/>
    </source>
</evidence>
<dbReference type="AlphaFoldDB" id="A0AB36ZU00"/>
<sequence length="167" mass="19844">MSRVEIESFIKSFLLFFISLASITALRYYEMYENKIYLFEERLFSQMKISSFNKEPTNFIVTNVPKSSDKISNVFSFNKNQIFVLFEMKDLNNSLVKVSYPLNSFLQDRSIILEQVKNMFYQSILIMFIISILFSLYALHPLKKSLSLTNEFIKDILHDFNTLIWLH</sequence>
<evidence type="ECO:0000313" key="3">
    <source>
        <dbReference type="Proteomes" id="UP000239861"/>
    </source>
</evidence>
<dbReference type="Proteomes" id="UP000239861">
    <property type="component" value="Unassembled WGS sequence"/>
</dbReference>
<gene>
    <name evidence="2" type="ORF">B0F89_1171</name>
</gene>